<dbReference type="InterPro" id="IPR017871">
    <property type="entry name" value="ABC_transporter-like_CS"/>
</dbReference>
<evidence type="ECO:0000256" key="1">
    <source>
        <dbReference type="ARBA" id="ARBA00004651"/>
    </source>
</evidence>
<name>A0A941I6H9_9BURK</name>
<evidence type="ECO:0000256" key="2">
    <source>
        <dbReference type="ARBA" id="ARBA00022475"/>
    </source>
</evidence>
<evidence type="ECO:0000313" key="14">
    <source>
        <dbReference type="Proteomes" id="UP000680067"/>
    </source>
</evidence>
<evidence type="ECO:0000256" key="7">
    <source>
        <dbReference type="ARBA" id="ARBA00022989"/>
    </source>
</evidence>
<feature type="transmembrane region" description="Helical" evidence="9">
    <location>
        <begin position="408"/>
        <end position="427"/>
    </location>
</feature>
<organism evidence="13 14">
    <name type="scientific">Undibacterium luofuense</name>
    <dbReference type="NCBI Taxonomy" id="2828733"/>
    <lineage>
        <taxon>Bacteria</taxon>
        <taxon>Pseudomonadati</taxon>
        <taxon>Pseudomonadota</taxon>
        <taxon>Betaproteobacteria</taxon>
        <taxon>Burkholderiales</taxon>
        <taxon>Oxalobacteraceae</taxon>
        <taxon>Undibacterium</taxon>
    </lineage>
</organism>
<comment type="subcellular location">
    <subcellularLocation>
        <location evidence="1">Cell membrane</location>
        <topology evidence="1">Multi-pass membrane protein</topology>
    </subcellularLocation>
</comment>
<dbReference type="EMBL" id="JAGSPN010000004">
    <property type="protein sequence ID" value="MBR7781854.1"/>
    <property type="molecule type" value="Genomic_DNA"/>
</dbReference>
<dbReference type="SUPFAM" id="SSF90123">
    <property type="entry name" value="ABC transporter transmembrane region"/>
    <property type="match status" value="1"/>
</dbReference>
<dbReference type="InterPro" id="IPR039421">
    <property type="entry name" value="Type_1_exporter"/>
</dbReference>
<dbReference type="GO" id="GO:0016887">
    <property type="term" value="F:ATP hydrolysis activity"/>
    <property type="evidence" value="ECO:0007669"/>
    <property type="project" value="InterPro"/>
</dbReference>
<dbReference type="CDD" id="cd18567">
    <property type="entry name" value="ABC_6TM_CvaB_RaxB_like"/>
    <property type="match status" value="1"/>
</dbReference>
<dbReference type="GO" id="GO:0005524">
    <property type="term" value="F:ATP binding"/>
    <property type="evidence" value="ECO:0007669"/>
    <property type="project" value="UniProtKB-KW"/>
</dbReference>
<evidence type="ECO:0000256" key="4">
    <source>
        <dbReference type="ARBA" id="ARBA00022741"/>
    </source>
</evidence>
<feature type="transmembrane region" description="Helical" evidence="9">
    <location>
        <begin position="377"/>
        <end position="396"/>
    </location>
</feature>
<dbReference type="SMART" id="SM00382">
    <property type="entry name" value="AAA"/>
    <property type="match status" value="1"/>
</dbReference>
<feature type="domain" description="ABC transporter" evidence="10">
    <location>
        <begin position="474"/>
        <end position="689"/>
    </location>
</feature>
<keyword evidence="2" id="KW-1003">Cell membrane</keyword>
<feature type="transmembrane region" description="Helical" evidence="9">
    <location>
        <begin position="266"/>
        <end position="288"/>
    </location>
</feature>
<keyword evidence="5" id="KW-0378">Hydrolase</keyword>
<evidence type="ECO:0000259" key="11">
    <source>
        <dbReference type="PROSITE" id="PS50929"/>
    </source>
</evidence>
<dbReference type="PANTHER" id="PTHR43394">
    <property type="entry name" value="ATP-DEPENDENT PERMEASE MDL1, MITOCHONDRIAL"/>
    <property type="match status" value="1"/>
</dbReference>
<comment type="caution">
    <text evidence="13">The sequence shown here is derived from an EMBL/GenBank/DDBJ whole genome shotgun (WGS) entry which is preliminary data.</text>
</comment>
<feature type="transmembrane region" description="Helical" evidence="9">
    <location>
        <begin position="294"/>
        <end position="314"/>
    </location>
</feature>
<dbReference type="InterPro" id="IPR003439">
    <property type="entry name" value="ABC_transporter-like_ATP-bd"/>
</dbReference>
<dbReference type="PROSITE" id="PS50929">
    <property type="entry name" value="ABC_TM1F"/>
    <property type="match status" value="1"/>
</dbReference>
<dbReference type="InterPro" id="IPR005074">
    <property type="entry name" value="Peptidase_C39"/>
</dbReference>
<dbReference type="GO" id="GO:0006508">
    <property type="term" value="P:proteolysis"/>
    <property type="evidence" value="ECO:0007669"/>
    <property type="project" value="InterPro"/>
</dbReference>
<dbReference type="GO" id="GO:0015421">
    <property type="term" value="F:ABC-type oligopeptide transporter activity"/>
    <property type="evidence" value="ECO:0007669"/>
    <property type="project" value="TreeGrafter"/>
</dbReference>
<keyword evidence="14" id="KW-1185">Reference proteome</keyword>
<evidence type="ECO:0000256" key="9">
    <source>
        <dbReference type="SAM" id="Phobius"/>
    </source>
</evidence>
<evidence type="ECO:0000313" key="13">
    <source>
        <dbReference type="EMBL" id="MBR7781854.1"/>
    </source>
</evidence>
<dbReference type="Pfam" id="PF00664">
    <property type="entry name" value="ABC_membrane"/>
    <property type="match status" value="1"/>
</dbReference>
<proteinExistence type="predicted"/>
<evidence type="ECO:0000259" key="10">
    <source>
        <dbReference type="PROSITE" id="PS50893"/>
    </source>
</evidence>
<dbReference type="PANTHER" id="PTHR43394:SF1">
    <property type="entry name" value="ATP-BINDING CASSETTE SUB-FAMILY B MEMBER 10, MITOCHONDRIAL"/>
    <property type="match status" value="1"/>
</dbReference>
<dbReference type="Gene3D" id="1.20.1560.10">
    <property type="entry name" value="ABC transporter type 1, transmembrane domain"/>
    <property type="match status" value="1"/>
</dbReference>
<feature type="domain" description="ABC transmembrane type-1" evidence="11">
    <location>
        <begin position="158"/>
        <end position="442"/>
    </location>
</feature>
<keyword evidence="6" id="KW-0067">ATP-binding</keyword>
<dbReference type="InterPro" id="IPR003593">
    <property type="entry name" value="AAA+_ATPase"/>
</dbReference>
<dbReference type="GO" id="GO:0005886">
    <property type="term" value="C:plasma membrane"/>
    <property type="evidence" value="ECO:0007669"/>
    <property type="project" value="UniProtKB-SubCell"/>
</dbReference>
<dbReference type="PROSITE" id="PS50893">
    <property type="entry name" value="ABC_TRANSPORTER_2"/>
    <property type="match status" value="1"/>
</dbReference>
<evidence type="ECO:0000256" key="3">
    <source>
        <dbReference type="ARBA" id="ARBA00022692"/>
    </source>
</evidence>
<dbReference type="GO" id="GO:0008233">
    <property type="term" value="F:peptidase activity"/>
    <property type="evidence" value="ECO:0007669"/>
    <property type="project" value="InterPro"/>
</dbReference>
<feature type="transmembrane region" description="Helical" evidence="9">
    <location>
        <begin position="156"/>
        <end position="181"/>
    </location>
</feature>
<reference evidence="13" key="1">
    <citation type="submission" date="2021-04" db="EMBL/GenBank/DDBJ databases">
        <title>novel species isolated from subtropical streams in China.</title>
        <authorList>
            <person name="Lu H."/>
        </authorList>
    </citation>
    <scope>NUCLEOTIDE SEQUENCE</scope>
    <source>
        <strain evidence="13">LFS511W</strain>
    </source>
</reference>
<dbReference type="PROSITE" id="PS00211">
    <property type="entry name" value="ABC_TRANSPORTER_1"/>
    <property type="match status" value="1"/>
</dbReference>
<feature type="domain" description="Peptidase C39" evidence="12">
    <location>
        <begin position="6"/>
        <end position="125"/>
    </location>
</feature>
<accession>A0A941I6H9</accession>
<keyword evidence="7 9" id="KW-1133">Transmembrane helix</keyword>
<gene>
    <name evidence="13" type="ORF">KDM89_06860</name>
</gene>
<dbReference type="PROSITE" id="PS50990">
    <property type="entry name" value="PEPTIDASE_C39"/>
    <property type="match status" value="1"/>
</dbReference>
<dbReference type="Gene3D" id="3.90.70.10">
    <property type="entry name" value="Cysteine proteinases"/>
    <property type="match status" value="1"/>
</dbReference>
<sequence length="689" mass="76087">MKIVFQSEAAECGLACLTMIANWHGNDLNIVQLRNMVGASPRGMSLRRLVGAADSIGLIATPMRMGLDTLKTIKVPCVLHWNFDHFVVMRSFARGYFEIYDPAVGVRRMLPKEVSHHFTGVVVEFSKVAAFAPETPRVQPSITQYFAQTSGLLRSLMGIGVIALALEVCSLFGPLYLQFVIDNVVSSADFDLLTILAIGFGLILSVQALLAYLRSWTILILTQDLAIQWATNIFSHLIKLPMEFFERRRLGDIVSRFGSIGTIQQALTVSALEAVLDGLMALASLAVMLSYSPMLSAISITALLVQGGARFVVYNKLERLSKERLVISAKESTYFLETIRAMLPLKLFNNEMQRRQNWQSLIRGVQQLDLRKGKIDVALGSVVWYVGALENIVVVWAGARLALSGDPLHFLTIGMLIVFLTYKMQFLQRTNNILKFFVDFKMIRMHSERLADIVLTTPEPTFEKTDLSHLPAMIELRNVSFRYDSSEAWVLRNVNCCIQMGESVAITGPSGGGKTTLIKILLGLLTPTEGEVLYGGVRIETLGIKNVRSMIGTVMQDDALLTGTIQENITFFDNDIPAEFVQNCARLAYIHDTIQKMPMGYHTLIGDLGSGLSGGQKQRLLLARALCKRPKVLVLDEATSHLDAQNEAGVNGVLADLGLTRIVVAHRPSTIAYSSRVLNVADGVVFENA</sequence>
<dbReference type="Pfam" id="PF03412">
    <property type="entry name" value="Peptidase_C39"/>
    <property type="match status" value="1"/>
</dbReference>
<dbReference type="AlphaFoldDB" id="A0A941I6H9"/>
<keyword evidence="3 9" id="KW-0812">Transmembrane</keyword>
<dbReference type="RefSeq" id="WP_212687213.1">
    <property type="nucleotide sequence ID" value="NZ_JAGSPN010000004.1"/>
</dbReference>
<dbReference type="InterPro" id="IPR036640">
    <property type="entry name" value="ABC1_TM_sf"/>
</dbReference>
<protein>
    <submittedName>
        <fullName evidence="13">Peptidase domain-containing ABC transporter</fullName>
    </submittedName>
</protein>
<evidence type="ECO:0000259" key="12">
    <source>
        <dbReference type="PROSITE" id="PS50990"/>
    </source>
</evidence>
<evidence type="ECO:0000256" key="6">
    <source>
        <dbReference type="ARBA" id="ARBA00022840"/>
    </source>
</evidence>
<dbReference type="Pfam" id="PF00005">
    <property type="entry name" value="ABC_tran"/>
    <property type="match status" value="1"/>
</dbReference>
<feature type="transmembrane region" description="Helical" evidence="9">
    <location>
        <begin position="193"/>
        <end position="213"/>
    </location>
</feature>
<evidence type="ECO:0000256" key="8">
    <source>
        <dbReference type="ARBA" id="ARBA00023136"/>
    </source>
</evidence>
<keyword evidence="8 9" id="KW-0472">Membrane</keyword>
<evidence type="ECO:0000256" key="5">
    <source>
        <dbReference type="ARBA" id="ARBA00022801"/>
    </source>
</evidence>
<dbReference type="Proteomes" id="UP000680067">
    <property type="component" value="Unassembled WGS sequence"/>
</dbReference>
<dbReference type="InterPro" id="IPR027417">
    <property type="entry name" value="P-loop_NTPase"/>
</dbReference>
<keyword evidence="4" id="KW-0547">Nucleotide-binding</keyword>
<dbReference type="SUPFAM" id="SSF52540">
    <property type="entry name" value="P-loop containing nucleoside triphosphate hydrolases"/>
    <property type="match status" value="1"/>
</dbReference>
<dbReference type="InterPro" id="IPR011527">
    <property type="entry name" value="ABC1_TM_dom"/>
</dbReference>
<dbReference type="Gene3D" id="3.40.50.300">
    <property type="entry name" value="P-loop containing nucleotide triphosphate hydrolases"/>
    <property type="match status" value="1"/>
</dbReference>